<gene>
    <name evidence="6" type="primary">LOC102802486</name>
</gene>
<dbReference type="SMART" id="SM00248">
    <property type="entry name" value="ANK"/>
    <property type="match status" value="3"/>
</dbReference>
<keyword evidence="1" id="KW-0677">Repeat</keyword>
<keyword evidence="2 3" id="KW-0040">ANK repeat</keyword>
<dbReference type="RefSeq" id="XP_006822021.1">
    <property type="nucleotide sequence ID" value="XM_006821958.1"/>
</dbReference>
<evidence type="ECO:0000256" key="3">
    <source>
        <dbReference type="PROSITE-ProRule" id="PRU00023"/>
    </source>
</evidence>
<dbReference type="PROSITE" id="PS50088">
    <property type="entry name" value="ANK_REPEAT"/>
    <property type="match status" value="2"/>
</dbReference>
<evidence type="ECO:0000256" key="1">
    <source>
        <dbReference type="ARBA" id="ARBA00022737"/>
    </source>
</evidence>
<proteinExistence type="predicted"/>
<dbReference type="PANTHER" id="PTHR24201">
    <property type="entry name" value="ANK_REP_REGION DOMAIN-CONTAINING PROTEIN"/>
    <property type="match status" value="1"/>
</dbReference>
<dbReference type="InterPro" id="IPR036770">
    <property type="entry name" value="Ankyrin_rpt-contain_sf"/>
</dbReference>
<evidence type="ECO:0000256" key="2">
    <source>
        <dbReference type="ARBA" id="ARBA00023043"/>
    </source>
</evidence>
<name>A0ABM0MPT0_SACKO</name>
<feature type="region of interest" description="Disordered" evidence="4">
    <location>
        <begin position="183"/>
        <end position="209"/>
    </location>
</feature>
<keyword evidence="5" id="KW-1185">Reference proteome</keyword>
<dbReference type="InterPro" id="IPR002110">
    <property type="entry name" value="Ankyrin_rpt"/>
</dbReference>
<dbReference type="InterPro" id="IPR050776">
    <property type="entry name" value="Ank_Repeat/CDKN_Inhibitor"/>
</dbReference>
<dbReference type="Pfam" id="PF00023">
    <property type="entry name" value="Ank"/>
    <property type="match status" value="1"/>
</dbReference>
<dbReference type="PROSITE" id="PS50297">
    <property type="entry name" value="ANK_REP_REGION"/>
    <property type="match status" value="2"/>
</dbReference>
<feature type="compositionally biased region" description="Polar residues" evidence="4">
    <location>
        <begin position="183"/>
        <end position="195"/>
    </location>
</feature>
<sequence length="252" mass="28136">MRNSGGKSADLNLGDNHGKTPSHLAAERNHPGILEYMTERGIDTELGDDKGKRPSHYAAIHGGLECLVFLVQIDCDMTKAAQHGAMTCLHWLFEKGVNPYAKDGQGNTPLHMAAVGGHGKCFNCCLQHNSSLEIQNNREETAIDIARRFGHPVVIDKAVHNTIQCLHCVGKYEILEWQKSHQPTKVQRSLNSSKKQIYRSPVPPAKKELSQAELNRLRREAEQSKGDHLPKRDLAAKYFGEHFDGMWQVTGK</sequence>
<evidence type="ECO:0000313" key="5">
    <source>
        <dbReference type="Proteomes" id="UP000694865"/>
    </source>
</evidence>
<dbReference type="PANTHER" id="PTHR24201:SF15">
    <property type="entry name" value="ANKYRIN REPEAT DOMAIN-CONTAINING PROTEIN 66"/>
    <property type="match status" value="1"/>
</dbReference>
<organism evidence="5 6">
    <name type="scientific">Saccoglossus kowalevskii</name>
    <name type="common">Acorn worm</name>
    <dbReference type="NCBI Taxonomy" id="10224"/>
    <lineage>
        <taxon>Eukaryota</taxon>
        <taxon>Metazoa</taxon>
        <taxon>Hemichordata</taxon>
        <taxon>Enteropneusta</taxon>
        <taxon>Harrimaniidae</taxon>
        <taxon>Saccoglossus</taxon>
    </lineage>
</organism>
<feature type="repeat" description="ANK" evidence="3">
    <location>
        <begin position="17"/>
        <end position="49"/>
    </location>
</feature>
<dbReference type="Gene3D" id="1.25.40.20">
    <property type="entry name" value="Ankyrin repeat-containing domain"/>
    <property type="match status" value="1"/>
</dbReference>
<protein>
    <submittedName>
        <fullName evidence="6">Serine/threonine-protein phosphatase 6 regulatory ankyrin repeat subunit A-like</fullName>
    </submittedName>
</protein>
<feature type="repeat" description="ANK" evidence="3">
    <location>
        <begin position="105"/>
        <end position="137"/>
    </location>
</feature>
<dbReference type="Proteomes" id="UP000694865">
    <property type="component" value="Unplaced"/>
</dbReference>
<accession>A0ABM0MPT0</accession>
<dbReference type="GeneID" id="102802486"/>
<dbReference type="SUPFAM" id="SSF48403">
    <property type="entry name" value="Ankyrin repeat"/>
    <property type="match status" value="1"/>
</dbReference>
<evidence type="ECO:0000256" key="4">
    <source>
        <dbReference type="SAM" id="MobiDB-lite"/>
    </source>
</evidence>
<dbReference type="Pfam" id="PF13637">
    <property type="entry name" value="Ank_4"/>
    <property type="match status" value="1"/>
</dbReference>
<feature type="region of interest" description="Disordered" evidence="4">
    <location>
        <begin position="1"/>
        <end position="27"/>
    </location>
</feature>
<reference evidence="6" key="1">
    <citation type="submission" date="2025-08" db="UniProtKB">
        <authorList>
            <consortium name="RefSeq"/>
        </authorList>
    </citation>
    <scope>IDENTIFICATION</scope>
    <source>
        <tissue evidence="6">Testes</tissue>
    </source>
</reference>
<evidence type="ECO:0000313" key="6">
    <source>
        <dbReference type="RefSeq" id="XP_006822021.1"/>
    </source>
</evidence>